<dbReference type="Proteomes" id="UP000030012">
    <property type="component" value="Unassembled WGS sequence"/>
</dbReference>
<dbReference type="AlphaFoldDB" id="A0A0A0I2U0"/>
<dbReference type="InterPro" id="IPR016158">
    <property type="entry name" value="Cullin_homology"/>
</dbReference>
<keyword evidence="4 6" id="KW-1133">Transmembrane helix</keyword>
<evidence type="ECO:0000313" key="8">
    <source>
        <dbReference type="EMBL" id="KGM95112.1"/>
    </source>
</evidence>
<evidence type="ECO:0000256" key="4">
    <source>
        <dbReference type="ARBA" id="ARBA00022989"/>
    </source>
</evidence>
<evidence type="ECO:0000256" key="5">
    <source>
        <dbReference type="ARBA" id="ARBA00023136"/>
    </source>
</evidence>
<evidence type="ECO:0000256" key="2">
    <source>
        <dbReference type="ARBA" id="ARBA00008053"/>
    </source>
</evidence>
<keyword evidence="3 6" id="KW-0812">Transmembrane</keyword>
<dbReference type="PROSITE" id="PS50069">
    <property type="entry name" value="CULLIN_2"/>
    <property type="match status" value="1"/>
</dbReference>
<comment type="similarity">
    <text evidence="2">Belongs to the UPF0754 family.</text>
</comment>
<evidence type="ECO:0000256" key="3">
    <source>
        <dbReference type="ARBA" id="ARBA00022692"/>
    </source>
</evidence>
<keyword evidence="5 6" id="KW-0472">Membrane</keyword>
<accession>A0A0A0I2U0</accession>
<comment type="subcellular location">
    <subcellularLocation>
        <location evidence="1">Endomembrane system</location>
    </subcellularLocation>
</comment>
<feature type="transmembrane region" description="Helical" evidence="6">
    <location>
        <begin position="6"/>
        <end position="29"/>
    </location>
</feature>
<dbReference type="OrthoDB" id="9787430at2"/>
<evidence type="ECO:0000313" key="9">
    <source>
        <dbReference type="Proteomes" id="UP000030012"/>
    </source>
</evidence>
<dbReference type="InterPro" id="IPR007383">
    <property type="entry name" value="DUF445"/>
</dbReference>
<evidence type="ECO:0000256" key="1">
    <source>
        <dbReference type="ARBA" id="ARBA00004308"/>
    </source>
</evidence>
<dbReference type="EMBL" id="JENJ01000047">
    <property type="protein sequence ID" value="KGM95112.1"/>
    <property type="molecule type" value="Genomic_DNA"/>
</dbReference>
<proteinExistence type="inferred from homology"/>
<sequence length="508" mass="58198">MPYTRVLFSAIVGAIIGYITNWLAIKMLFRPHQEKRIFGFKIPFTPGLIPKEQKRIAKSVGNAVGEHLLTKDTMIEALKNNEVDSKFKTWVNKKAKKIIKKDISVKEELKNLLGSKINSFVDNVKSKLSNSILTFVKKDKFKVQLQDVIVNSIKEELKKNPEEIINSSFYQNISKNLLDISIGFKNSQEFQNYLEKGIQKKLIKLENVDKPLDEVIPMGVISSLKVYIYNKNYDISMGIKEILKDEKVQLKLQNVFSELISTNLNPMVAMFLNPTTIYNKIYSVLDEYLDREETQKEVAIFINDVIDKLLKLKLSNIMSQLSEDAKIKNAEAISDLILKNVLEDEVFHEILLKLEEKFKEHESVEELLLRANINLDKILIHLIGSKLEKILQSQEIQEKVEIYTNSIVNKILESKICEITKGKEEEILNVCDNLAETGFNKFIQNEASEFLEVFDISKIVEDKINTFEVSFAEQIILEIASKELSAITWLGALLGFIMGLVSSIISRI</sequence>
<dbReference type="PANTHER" id="PTHR35791:SF1">
    <property type="entry name" value="UPF0754 MEMBRANE PROTEIN YHEB"/>
    <property type="match status" value="1"/>
</dbReference>
<reference evidence="8 9" key="1">
    <citation type="submission" date="2014-01" db="EMBL/GenBank/DDBJ databases">
        <title>Plasmidome dynamics in the species complex Clostridium novyi sensu lato converts strains of independent lineages into distinctly different pathogens.</title>
        <authorList>
            <person name="Skarin H."/>
            <person name="Segerman B."/>
        </authorList>
    </citation>
    <scope>NUCLEOTIDE SEQUENCE [LARGE SCALE GENOMIC DNA]</scope>
    <source>
        <strain evidence="8 9">4552</strain>
    </source>
</reference>
<dbReference type="PANTHER" id="PTHR35791">
    <property type="entry name" value="UPF0754 MEMBRANE PROTEIN YHEB"/>
    <property type="match status" value="1"/>
</dbReference>
<evidence type="ECO:0000259" key="7">
    <source>
        <dbReference type="PROSITE" id="PS50069"/>
    </source>
</evidence>
<feature type="domain" description="Cullin family profile" evidence="7">
    <location>
        <begin position="144"/>
        <end position="378"/>
    </location>
</feature>
<comment type="caution">
    <text evidence="8">The sequence shown here is derived from an EMBL/GenBank/DDBJ whole genome shotgun (WGS) entry which is preliminary data.</text>
</comment>
<protein>
    <recommendedName>
        <fullName evidence="7">Cullin family profile domain-containing protein</fullName>
    </recommendedName>
</protein>
<evidence type="ECO:0000256" key="6">
    <source>
        <dbReference type="SAM" id="Phobius"/>
    </source>
</evidence>
<name>A0A0A0I2U0_CLONO</name>
<organism evidence="8 9">
    <name type="scientific">Clostridium novyi A str. 4552</name>
    <dbReference type="NCBI Taxonomy" id="1444289"/>
    <lineage>
        <taxon>Bacteria</taxon>
        <taxon>Bacillati</taxon>
        <taxon>Bacillota</taxon>
        <taxon>Clostridia</taxon>
        <taxon>Eubacteriales</taxon>
        <taxon>Clostridiaceae</taxon>
        <taxon>Clostridium</taxon>
    </lineage>
</organism>
<dbReference type="Pfam" id="PF04286">
    <property type="entry name" value="DUF445"/>
    <property type="match status" value="1"/>
</dbReference>
<gene>
    <name evidence="8" type="ORF">Z968_09935</name>
</gene>
<dbReference type="GO" id="GO:0012505">
    <property type="term" value="C:endomembrane system"/>
    <property type="evidence" value="ECO:0007669"/>
    <property type="project" value="UniProtKB-SubCell"/>
</dbReference>
<feature type="transmembrane region" description="Helical" evidence="6">
    <location>
        <begin position="486"/>
        <end position="505"/>
    </location>
</feature>
<dbReference type="RefSeq" id="WP_039255875.1">
    <property type="nucleotide sequence ID" value="NZ_JENJ01000047.1"/>
</dbReference>